<keyword evidence="12" id="KW-1185">Reference proteome</keyword>
<dbReference type="HAMAP" id="MF_00301">
    <property type="entry name" value="Homoser_kinase_2"/>
    <property type="match status" value="1"/>
</dbReference>
<dbReference type="InterPro" id="IPR005280">
    <property type="entry name" value="Homoserine_kinase_II"/>
</dbReference>
<dbReference type="Proteomes" id="UP001209701">
    <property type="component" value="Unassembled WGS sequence"/>
</dbReference>
<gene>
    <name evidence="8" type="primary">thrB</name>
    <name evidence="11" type="ORF">LNV07_03205</name>
</gene>
<accession>A0ABT2Y9W6</accession>
<proteinExistence type="inferred from homology"/>
<dbReference type="Pfam" id="PF01636">
    <property type="entry name" value="APH"/>
    <property type="match status" value="1"/>
</dbReference>
<protein>
    <recommendedName>
        <fullName evidence="8 9">Homoserine kinase</fullName>
        <shortName evidence="8">HK</shortName>
        <shortName evidence="8">HSK</shortName>
        <ecNumber evidence="8 9">2.7.1.39</ecNumber>
    </recommendedName>
</protein>
<dbReference type="SUPFAM" id="SSF56112">
    <property type="entry name" value="Protein kinase-like (PK-like)"/>
    <property type="match status" value="1"/>
</dbReference>
<evidence type="ECO:0000256" key="1">
    <source>
        <dbReference type="ARBA" id="ARBA00022605"/>
    </source>
</evidence>
<feature type="domain" description="Aminoglycoside phosphotransferase" evidence="10">
    <location>
        <begin position="27"/>
        <end position="261"/>
    </location>
</feature>
<dbReference type="InterPro" id="IPR050249">
    <property type="entry name" value="Pseudomonas-type_ThrB"/>
</dbReference>
<evidence type="ECO:0000256" key="9">
    <source>
        <dbReference type="NCBIfam" id="TIGR00938"/>
    </source>
</evidence>
<evidence type="ECO:0000313" key="12">
    <source>
        <dbReference type="Proteomes" id="UP001209701"/>
    </source>
</evidence>
<organism evidence="11 12">
    <name type="scientific">Roseateles oligotrophus</name>
    <dbReference type="NCBI Taxonomy" id="1769250"/>
    <lineage>
        <taxon>Bacteria</taxon>
        <taxon>Pseudomonadati</taxon>
        <taxon>Pseudomonadota</taxon>
        <taxon>Betaproteobacteria</taxon>
        <taxon>Burkholderiales</taxon>
        <taxon>Sphaerotilaceae</taxon>
        <taxon>Roseateles</taxon>
    </lineage>
</organism>
<comment type="similarity">
    <text evidence="7 8">Belongs to the pseudomonas-type ThrB family.</text>
</comment>
<keyword evidence="1 8" id="KW-0028">Amino-acid biosynthesis</keyword>
<comment type="pathway">
    <text evidence="8">Amino-acid biosynthesis; L-threonine biosynthesis; L-threonine from L-aspartate: step 4/5.</text>
</comment>
<dbReference type="Gene3D" id="3.30.200.20">
    <property type="entry name" value="Phosphorylase Kinase, domain 1"/>
    <property type="match status" value="1"/>
</dbReference>
<evidence type="ECO:0000256" key="3">
    <source>
        <dbReference type="ARBA" id="ARBA00022697"/>
    </source>
</evidence>
<dbReference type="NCBIfam" id="TIGR00938">
    <property type="entry name" value="thrB_alt"/>
    <property type="match status" value="1"/>
</dbReference>
<comment type="caution">
    <text evidence="11">The sequence shown here is derived from an EMBL/GenBank/DDBJ whole genome shotgun (WGS) entry which is preliminary data.</text>
</comment>
<dbReference type="PANTHER" id="PTHR21064">
    <property type="entry name" value="AMINOGLYCOSIDE PHOSPHOTRANSFERASE DOMAIN-CONTAINING PROTEIN-RELATED"/>
    <property type="match status" value="1"/>
</dbReference>
<keyword evidence="3 8" id="KW-0791">Threonine biosynthesis</keyword>
<keyword evidence="5 8" id="KW-0418">Kinase</keyword>
<sequence length="324" mass="36512">MAVFTEVTLSEAQALATRLSLGPVQSLRGISAGIENTNYFLTTEIGEYVLTVFERLSFEQLPFYLQLMKHLAKRGLAVPDPQADADGQILFELQCKPAAVVNKLRGGHQLAPDLFHCEQVGAELARMHLAAQDFPLHLDNLRGLSWWSETVPVILPFLNPAQAELITAELDFQVHLAASASYAELPRGPIHADLFRDNVMFEGLPGRERLSGCFDFYFAGVDNWLFDLAICLNDWCIDHASGRLDEARAEAFVRAYESVRPMSGVEHRLMPAMLRAAALRFWISRLWDVYLPRDAALLKPHDPGHFERVLRERIARPWHALISL</sequence>
<dbReference type="RefSeq" id="WP_263569703.1">
    <property type="nucleotide sequence ID" value="NZ_JAJIRN010000001.1"/>
</dbReference>
<dbReference type="EMBL" id="JAJIRN010000001">
    <property type="protein sequence ID" value="MCV2367102.1"/>
    <property type="molecule type" value="Genomic_DNA"/>
</dbReference>
<evidence type="ECO:0000256" key="5">
    <source>
        <dbReference type="ARBA" id="ARBA00022777"/>
    </source>
</evidence>
<comment type="catalytic activity">
    <reaction evidence="8">
        <text>L-homoserine + ATP = O-phospho-L-homoserine + ADP + H(+)</text>
        <dbReference type="Rhea" id="RHEA:13985"/>
        <dbReference type="ChEBI" id="CHEBI:15378"/>
        <dbReference type="ChEBI" id="CHEBI:30616"/>
        <dbReference type="ChEBI" id="CHEBI:57476"/>
        <dbReference type="ChEBI" id="CHEBI:57590"/>
        <dbReference type="ChEBI" id="CHEBI:456216"/>
        <dbReference type="EC" id="2.7.1.39"/>
    </reaction>
</comment>
<evidence type="ECO:0000256" key="6">
    <source>
        <dbReference type="ARBA" id="ARBA00022840"/>
    </source>
</evidence>
<evidence type="ECO:0000256" key="8">
    <source>
        <dbReference type="HAMAP-Rule" id="MF_00301"/>
    </source>
</evidence>
<evidence type="ECO:0000256" key="2">
    <source>
        <dbReference type="ARBA" id="ARBA00022679"/>
    </source>
</evidence>
<dbReference type="GO" id="GO:0004413">
    <property type="term" value="F:homoserine kinase activity"/>
    <property type="evidence" value="ECO:0007669"/>
    <property type="project" value="UniProtKB-EC"/>
</dbReference>
<evidence type="ECO:0000259" key="10">
    <source>
        <dbReference type="Pfam" id="PF01636"/>
    </source>
</evidence>
<name>A0ABT2Y9W6_9BURK</name>
<keyword evidence="6 8" id="KW-0067">ATP-binding</keyword>
<evidence type="ECO:0000256" key="7">
    <source>
        <dbReference type="ARBA" id="ARBA00038240"/>
    </source>
</evidence>
<dbReference type="Gene3D" id="3.90.1200.10">
    <property type="match status" value="1"/>
</dbReference>
<dbReference type="PANTHER" id="PTHR21064:SF6">
    <property type="entry name" value="AMINOGLYCOSIDE PHOSPHOTRANSFERASE DOMAIN-CONTAINING PROTEIN"/>
    <property type="match status" value="1"/>
</dbReference>
<keyword evidence="4 8" id="KW-0547">Nucleotide-binding</keyword>
<reference evidence="11 12" key="1">
    <citation type="submission" date="2021-11" db="EMBL/GenBank/DDBJ databases">
        <authorList>
            <person name="Liang Q."/>
            <person name="Mou H."/>
            <person name="Liu Z."/>
        </authorList>
    </citation>
    <scope>NUCLEOTIDE SEQUENCE [LARGE SCALE GENOMIC DNA]</scope>
    <source>
        <strain evidence="11 12">CHU3</strain>
    </source>
</reference>
<dbReference type="CDD" id="cd05153">
    <property type="entry name" value="HomoserineK_II"/>
    <property type="match status" value="1"/>
</dbReference>
<dbReference type="NCBIfam" id="NF003558">
    <property type="entry name" value="PRK05231.1"/>
    <property type="match status" value="1"/>
</dbReference>
<evidence type="ECO:0000313" key="11">
    <source>
        <dbReference type="EMBL" id="MCV2367102.1"/>
    </source>
</evidence>
<dbReference type="InterPro" id="IPR002575">
    <property type="entry name" value="Aminoglycoside_PTrfase"/>
</dbReference>
<dbReference type="EC" id="2.7.1.39" evidence="8 9"/>
<evidence type="ECO:0000256" key="4">
    <source>
        <dbReference type="ARBA" id="ARBA00022741"/>
    </source>
</evidence>
<dbReference type="InterPro" id="IPR011009">
    <property type="entry name" value="Kinase-like_dom_sf"/>
</dbReference>
<keyword evidence="2 8" id="KW-0808">Transferase</keyword>